<dbReference type="InterPro" id="IPR003018">
    <property type="entry name" value="GAF"/>
</dbReference>
<dbReference type="EMBL" id="QZEZ01000011">
    <property type="protein sequence ID" value="RJK92922.1"/>
    <property type="molecule type" value="Genomic_DNA"/>
</dbReference>
<dbReference type="PRINTS" id="PR00344">
    <property type="entry name" value="BCTRLSENSOR"/>
</dbReference>
<dbReference type="Pfam" id="PF02518">
    <property type="entry name" value="HATPase_c"/>
    <property type="match status" value="1"/>
</dbReference>
<dbReference type="PANTHER" id="PTHR43102:SF2">
    <property type="entry name" value="GAF DOMAIN-CONTAINING PROTEIN"/>
    <property type="match status" value="1"/>
</dbReference>
<evidence type="ECO:0000256" key="1">
    <source>
        <dbReference type="ARBA" id="ARBA00000085"/>
    </source>
</evidence>
<dbReference type="AlphaFoldDB" id="A0A3A3ZCP5"/>
<gene>
    <name evidence="8" type="ORF">D5H78_17530</name>
</gene>
<dbReference type="InterPro" id="IPR005467">
    <property type="entry name" value="His_kinase_dom"/>
</dbReference>
<evidence type="ECO:0000256" key="3">
    <source>
        <dbReference type="ARBA" id="ARBA00012438"/>
    </source>
</evidence>
<keyword evidence="4" id="KW-0597">Phosphoprotein</keyword>
<dbReference type="SUPFAM" id="SSF47384">
    <property type="entry name" value="Homodimeric domain of signal transducing histidine kinase"/>
    <property type="match status" value="1"/>
</dbReference>
<dbReference type="GO" id="GO:0000155">
    <property type="term" value="F:phosphorelay sensor kinase activity"/>
    <property type="evidence" value="ECO:0007669"/>
    <property type="project" value="InterPro"/>
</dbReference>
<comment type="subcellular location">
    <subcellularLocation>
        <location evidence="2">Cell membrane</location>
    </subcellularLocation>
</comment>
<feature type="domain" description="Histidine kinase" evidence="7">
    <location>
        <begin position="181"/>
        <end position="390"/>
    </location>
</feature>
<keyword evidence="6" id="KW-0902">Two-component regulatory system</keyword>
<dbReference type="InterPro" id="IPR003594">
    <property type="entry name" value="HATPase_dom"/>
</dbReference>
<dbReference type="SMART" id="SM00388">
    <property type="entry name" value="HisKA"/>
    <property type="match status" value="1"/>
</dbReference>
<dbReference type="Proteomes" id="UP000265614">
    <property type="component" value="Unassembled WGS sequence"/>
</dbReference>
<comment type="catalytic activity">
    <reaction evidence="1">
        <text>ATP + protein L-histidine = ADP + protein N-phospho-L-histidine.</text>
        <dbReference type="EC" id="2.7.13.3"/>
    </reaction>
</comment>
<reference evidence="8 9" key="1">
    <citation type="submission" date="2018-09" db="EMBL/GenBank/DDBJ databases">
        <title>YIM 75000 draft genome.</title>
        <authorList>
            <person name="Tang S."/>
            <person name="Feng Y."/>
        </authorList>
    </citation>
    <scope>NUCLEOTIDE SEQUENCE [LARGE SCALE GENOMIC DNA]</scope>
    <source>
        <strain evidence="8 9">YIM 75000</strain>
    </source>
</reference>
<protein>
    <recommendedName>
        <fullName evidence="3">histidine kinase</fullName>
        <ecNumber evidence="3">2.7.13.3</ecNumber>
    </recommendedName>
</protein>
<dbReference type="PANTHER" id="PTHR43102">
    <property type="entry name" value="SLR1143 PROTEIN"/>
    <property type="match status" value="1"/>
</dbReference>
<dbReference type="InterPro" id="IPR003661">
    <property type="entry name" value="HisK_dim/P_dom"/>
</dbReference>
<keyword evidence="5" id="KW-0418">Kinase</keyword>
<dbReference type="SUPFAM" id="SSF55874">
    <property type="entry name" value="ATPase domain of HSP90 chaperone/DNA topoisomerase II/histidine kinase"/>
    <property type="match status" value="1"/>
</dbReference>
<accession>A0A3A3ZCP5</accession>
<keyword evidence="5" id="KW-0808">Transferase</keyword>
<proteinExistence type="predicted"/>
<dbReference type="Pfam" id="PF00512">
    <property type="entry name" value="HisKA"/>
    <property type="match status" value="1"/>
</dbReference>
<dbReference type="RefSeq" id="WP_119951808.1">
    <property type="nucleotide sequence ID" value="NZ_QZEZ01000011.1"/>
</dbReference>
<evidence type="ECO:0000259" key="7">
    <source>
        <dbReference type="PROSITE" id="PS50109"/>
    </source>
</evidence>
<dbReference type="PROSITE" id="PS50109">
    <property type="entry name" value="HIS_KIN"/>
    <property type="match status" value="1"/>
</dbReference>
<keyword evidence="9" id="KW-1185">Reference proteome</keyword>
<evidence type="ECO:0000313" key="9">
    <source>
        <dbReference type="Proteomes" id="UP000265614"/>
    </source>
</evidence>
<dbReference type="SMART" id="SM00387">
    <property type="entry name" value="HATPase_c"/>
    <property type="match status" value="1"/>
</dbReference>
<comment type="caution">
    <text evidence="8">The sequence shown here is derived from an EMBL/GenBank/DDBJ whole genome shotgun (WGS) entry which is preliminary data.</text>
</comment>
<dbReference type="EC" id="2.7.13.3" evidence="3"/>
<evidence type="ECO:0000313" key="8">
    <source>
        <dbReference type="EMBL" id="RJK92922.1"/>
    </source>
</evidence>
<dbReference type="OrthoDB" id="9806130at2"/>
<evidence type="ECO:0000256" key="4">
    <source>
        <dbReference type="ARBA" id="ARBA00022553"/>
    </source>
</evidence>
<dbReference type="SMART" id="SM00065">
    <property type="entry name" value="GAF"/>
    <property type="match status" value="1"/>
</dbReference>
<name>A0A3A3ZCP5_9ACTN</name>
<evidence type="ECO:0000256" key="6">
    <source>
        <dbReference type="ARBA" id="ARBA00023012"/>
    </source>
</evidence>
<evidence type="ECO:0000256" key="5">
    <source>
        <dbReference type="ARBA" id="ARBA00022777"/>
    </source>
</evidence>
<dbReference type="CDD" id="cd00082">
    <property type="entry name" value="HisKA"/>
    <property type="match status" value="1"/>
</dbReference>
<dbReference type="Pfam" id="PF01590">
    <property type="entry name" value="GAF"/>
    <property type="match status" value="1"/>
</dbReference>
<dbReference type="InterPro" id="IPR004358">
    <property type="entry name" value="Sig_transdc_His_kin-like_C"/>
</dbReference>
<evidence type="ECO:0000256" key="2">
    <source>
        <dbReference type="ARBA" id="ARBA00004236"/>
    </source>
</evidence>
<dbReference type="InterPro" id="IPR036890">
    <property type="entry name" value="HATPase_C_sf"/>
</dbReference>
<dbReference type="InterPro" id="IPR036097">
    <property type="entry name" value="HisK_dim/P_sf"/>
</dbReference>
<sequence>MTAAPLPADEAERLADLRAYDLLDQPLQEELDGVVRLARTVTGAQMAVVNLIDERRQWQACAVGMTAGEVPRDDAMCAYAILSREVLHVRDAREDPRFARNPFVTGLLAQVRMYASAPIVTGDGHALGTLCVVDPSAYELEPHQVQALADLAAQVMAVFALRRSQRLLERSNAELEAFAGSVAHDLKNPLAAATGYTELLRDELDEGSPAAGVAARLDASLQRANRLVEDLLAYARSGRRPVTGEDVDLGDAARDVVRALEPLLAQHGARVEVGDLPTVPGDPSQLARLVQALLTVAVVQTAPHRPPRVRLGAEARGQDWVLAVDDDGEPLTGAERARAVEPYLSGRGSGGGTGLGLATAARIARAHGGRVWAEASPLGGARICVALPRG</sequence>
<dbReference type="GO" id="GO:0005886">
    <property type="term" value="C:plasma membrane"/>
    <property type="evidence" value="ECO:0007669"/>
    <property type="project" value="UniProtKB-SubCell"/>
</dbReference>
<dbReference type="InterPro" id="IPR029016">
    <property type="entry name" value="GAF-like_dom_sf"/>
</dbReference>
<dbReference type="SUPFAM" id="SSF55781">
    <property type="entry name" value="GAF domain-like"/>
    <property type="match status" value="1"/>
</dbReference>
<dbReference type="Gene3D" id="3.30.450.40">
    <property type="match status" value="1"/>
</dbReference>
<organism evidence="8 9">
    <name type="scientific">Vallicoccus soli</name>
    <dbReference type="NCBI Taxonomy" id="2339232"/>
    <lineage>
        <taxon>Bacteria</taxon>
        <taxon>Bacillati</taxon>
        <taxon>Actinomycetota</taxon>
        <taxon>Actinomycetes</taxon>
        <taxon>Motilibacterales</taxon>
        <taxon>Vallicoccaceae</taxon>
        <taxon>Vallicoccus</taxon>
    </lineage>
</organism>
<dbReference type="Gene3D" id="1.10.287.130">
    <property type="match status" value="1"/>
</dbReference>
<dbReference type="Gene3D" id="3.30.565.10">
    <property type="entry name" value="Histidine kinase-like ATPase, C-terminal domain"/>
    <property type="match status" value="1"/>
</dbReference>